<accession>A0ABT7U4F1</accession>
<protein>
    <submittedName>
        <fullName evidence="2">Uncharacterized protein</fullName>
    </submittedName>
</protein>
<dbReference type="Proteomes" id="UP001228403">
    <property type="component" value="Unassembled WGS sequence"/>
</dbReference>
<sequence>MGFLGRLFSNKGEIESLKRDIESYQRTIKKFQQDIKTGCYDNKEIRARIVIYREKIRKKREQIARLKGK</sequence>
<organism evidence="2 3">
    <name type="scientific">Bacteroides eggerthii</name>
    <dbReference type="NCBI Taxonomy" id="28111"/>
    <lineage>
        <taxon>Bacteria</taxon>
        <taxon>Pseudomonadati</taxon>
        <taxon>Bacteroidota</taxon>
        <taxon>Bacteroidia</taxon>
        <taxon>Bacteroidales</taxon>
        <taxon>Bacteroidaceae</taxon>
        <taxon>Bacteroides</taxon>
    </lineage>
</organism>
<proteinExistence type="predicted"/>
<reference evidence="3" key="1">
    <citation type="submission" date="2023-07" db="EMBL/GenBank/DDBJ databases">
        <title>Identification and characterization of horizontal gene transfer across gut microbiota members of farm animals based on homology search.</title>
        <authorList>
            <person name="Schwarzerova J."/>
            <person name="Nykrynova M."/>
            <person name="Jureckova K."/>
            <person name="Cejkova D."/>
            <person name="Rychlik I."/>
        </authorList>
    </citation>
    <scope>NUCLEOTIDE SEQUENCE [LARGE SCALE GENOMIC DNA]</scope>
    <source>
        <strain evidence="3">ET4</strain>
    </source>
</reference>
<dbReference type="SUPFAM" id="SSF58100">
    <property type="entry name" value="Bacterial hemolysins"/>
    <property type="match status" value="1"/>
</dbReference>
<keyword evidence="3" id="KW-1185">Reference proteome</keyword>
<evidence type="ECO:0000313" key="2">
    <source>
        <dbReference type="EMBL" id="MDM8145369.1"/>
    </source>
</evidence>
<feature type="coiled-coil region" evidence="1">
    <location>
        <begin position="14"/>
        <end position="69"/>
    </location>
</feature>
<dbReference type="EMBL" id="JAUDCF010000008">
    <property type="protein sequence ID" value="MDM8145369.1"/>
    <property type="molecule type" value="Genomic_DNA"/>
</dbReference>
<name>A0ABT7U4F1_9BACE</name>
<evidence type="ECO:0000313" key="3">
    <source>
        <dbReference type="Proteomes" id="UP001228403"/>
    </source>
</evidence>
<keyword evidence="1" id="KW-0175">Coiled coil</keyword>
<evidence type="ECO:0000256" key="1">
    <source>
        <dbReference type="SAM" id="Coils"/>
    </source>
</evidence>
<comment type="caution">
    <text evidence="2">The sequence shown here is derived from an EMBL/GenBank/DDBJ whole genome shotgun (WGS) entry which is preliminary data.</text>
</comment>
<gene>
    <name evidence="2" type="ORF">QUW02_05425</name>
</gene>